<keyword evidence="3" id="KW-0813">Transport</keyword>
<reference evidence="15 16" key="2">
    <citation type="journal article" date="2011" name="J. Bacteriol.">
        <title>Genomes of three methylotrophs from a single niche uncover genetic and metabolic divergence of Methylophilaceae.</title>
        <authorList>
            <person name="Lapidus A."/>
            <person name="Clum A."/>
            <person name="Labutti K."/>
            <person name="Kaluzhnaya M.G."/>
            <person name="Lim S."/>
            <person name="Beck D.A."/>
            <person name="Glavina Del Rio T."/>
            <person name="Nolan M."/>
            <person name="Mavromatis K."/>
            <person name="Huntemann M."/>
            <person name="Lucas S."/>
            <person name="Lidstrom M.E."/>
            <person name="Ivanova N."/>
            <person name="Chistoserdova L."/>
        </authorList>
    </citation>
    <scope>NUCLEOTIDE SEQUENCE [LARGE SCALE GENOMIC DNA]</scope>
    <source>
        <strain evidence="15 16">301</strain>
    </source>
</reference>
<keyword evidence="10" id="KW-0408">Iron</keyword>
<dbReference type="Pfam" id="PF01292">
    <property type="entry name" value="Ni_hydr_CYTB"/>
    <property type="match status" value="1"/>
</dbReference>
<feature type="domain" description="Cytochrome b561 bacterial/Ni-hydrogenase" evidence="14">
    <location>
        <begin position="12"/>
        <end position="182"/>
    </location>
</feature>
<dbReference type="SUPFAM" id="SSF81342">
    <property type="entry name" value="Transmembrane di-heme cytochromes"/>
    <property type="match status" value="1"/>
</dbReference>
<feature type="transmembrane region" description="Helical" evidence="13">
    <location>
        <begin position="50"/>
        <end position="71"/>
    </location>
</feature>
<dbReference type="AlphaFoldDB" id="D7DP76"/>
<dbReference type="GO" id="GO:0009055">
    <property type="term" value="F:electron transfer activity"/>
    <property type="evidence" value="ECO:0007669"/>
    <property type="project" value="InterPro"/>
</dbReference>
<evidence type="ECO:0000313" key="15">
    <source>
        <dbReference type="EMBL" id="ADI31107.1"/>
    </source>
</evidence>
<evidence type="ECO:0000256" key="10">
    <source>
        <dbReference type="ARBA" id="ARBA00023004"/>
    </source>
</evidence>
<evidence type="ECO:0000256" key="4">
    <source>
        <dbReference type="ARBA" id="ARBA00022475"/>
    </source>
</evidence>
<dbReference type="InterPro" id="IPR016174">
    <property type="entry name" value="Di-haem_cyt_TM"/>
</dbReference>
<dbReference type="GO" id="GO:0020037">
    <property type="term" value="F:heme binding"/>
    <property type="evidence" value="ECO:0007669"/>
    <property type="project" value="TreeGrafter"/>
</dbReference>
<dbReference type="GO" id="GO:0005886">
    <property type="term" value="C:plasma membrane"/>
    <property type="evidence" value="ECO:0007669"/>
    <property type="project" value="UniProtKB-SubCell"/>
</dbReference>
<proteinExistence type="inferred from homology"/>
<dbReference type="RefSeq" id="WP_013149412.1">
    <property type="nucleotide sequence ID" value="NC_014207.1"/>
</dbReference>
<protein>
    <submittedName>
        <fullName evidence="15">Cytochrome B561</fullName>
    </submittedName>
</protein>
<dbReference type="EMBL" id="CP002056">
    <property type="protein sequence ID" value="ADI31107.1"/>
    <property type="molecule type" value="Genomic_DNA"/>
</dbReference>
<dbReference type="OrthoDB" id="8723024at2"/>
<keyword evidence="5" id="KW-0349">Heme</keyword>
<keyword evidence="11 13" id="KW-0472">Membrane</keyword>
<keyword evidence="6 13" id="KW-0812">Transmembrane</keyword>
<evidence type="ECO:0000256" key="8">
    <source>
        <dbReference type="ARBA" id="ARBA00022982"/>
    </source>
</evidence>
<dbReference type="Proteomes" id="UP000000383">
    <property type="component" value="Chromosome"/>
</dbReference>
<dbReference type="GO" id="GO:0046872">
    <property type="term" value="F:metal ion binding"/>
    <property type="evidence" value="ECO:0007669"/>
    <property type="project" value="UniProtKB-KW"/>
</dbReference>
<keyword evidence="4" id="KW-1003">Cell membrane</keyword>
<feature type="transmembrane region" description="Helical" evidence="13">
    <location>
        <begin position="91"/>
        <end position="113"/>
    </location>
</feature>
<evidence type="ECO:0000256" key="6">
    <source>
        <dbReference type="ARBA" id="ARBA00022692"/>
    </source>
</evidence>
<keyword evidence="8" id="KW-0249">Electron transport</keyword>
<evidence type="ECO:0000256" key="13">
    <source>
        <dbReference type="SAM" id="Phobius"/>
    </source>
</evidence>
<dbReference type="KEGG" id="meh:M301_2753"/>
<evidence type="ECO:0000313" key="16">
    <source>
        <dbReference type="Proteomes" id="UP000000383"/>
    </source>
</evidence>
<dbReference type="PANTHER" id="PTHR30529:SF1">
    <property type="entry name" value="CYTOCHROME B561 HOMOLOG 2"/>
    <property type="match status" value="1"/>
</dbReference>
<evidence type="ECO:0000256" key="5">
    <source>
        <dbReference type="ARBA" id="ARBA00022617"/>
    </source>
</evidence>
<reference evidence="16" key="1">
    <citation type="submission" date="2010-05" db="EMBL/GenBank/DDBJ databases">
        <title>Complete sequence of Methylotenera sp. 301.</title>
        <authorList>
            <person name="Lucas S."/>
            <person name="Copeland A."/>
            <person name="Lapidus A."/>
            <person name="Cheng J.-F."/>
            <person name="Bruce D."/>
            <person name="Goodwin L."/>
            <person name="Pitluck S."/>
            <person name="Clum A."/>
            <person name="Land M."/>
            <person name="Hauser L."/>
            <person name="Kyrpides N."/>
            <person name="Ivanova N."/>
            <person name="Chistoservova L."/>
            <person name="Kalyuzhnaya M."/>
            <person name="Woyke T."/>
        </authorList>
    </citation>
    <scope>NUCLEOTIDE SEQUENCE [LARGE SCALE GENOMIC DNA]</scope>
    <source>
        <strain evidence="16">301</strain>
    </source>
</reference>
<gene>
    <name evidence="15" type="ordered locus">M301_2753</name>
</gene>
<comment type="similarity">
    <text evidence="12">Belongs to the cytochrome b561 family.</text>
</comment>
<evidence type="ECO:0000256" key="11">
    <source>
        <dbReference type="ARBA" id="ARBA00023136"/>
    </source>
</evidence>
<dbReference type="STRING" id="666681.M301_2753"/>
<dbReference type="Gene3D" id="1.20.950.20">
    <property type="entry name" value="Transmembrane di-heme cytochromes, Chain C"/>
    <property type="match status" value="1"/>
</dbReference>
<keyword evidence="16" id="KW-1185">Reference proteome</keyword>
<name>D7DP76_METV0</name>
<evidence type="ECO:0000256" key="2">
    <source>
        <dbReference type="ARBA" id="ARBA00004651"/>
    </source>
</evidence>
<evidence type="ECO:0000256" key="7">
    <source>
        <dbReference type="ARBA" id="ARBA00022723"/>
    </source>
</evidence>
<accession>D7DP76</accession>
<evidence type="ECO:0000256" key="9">
    <source>
        <dbReference type="ARBA" id="ARBA00022989"/>
    </source>
</evidence>
<sequence length="186" mass="21204">MKPQQQLTFSNRYTSIAIGLHWLMAILIISLFAVGLYMHDLPLSPWKLQIYSWHKWAGVTAFLLVMIRLLWRFTHSPPPLPMNMSRTAEVAAHIGHGLLYLLMIAIPLSGWLMSSAKGFQTVYFGIIPIPDLLTKNKELGNALREVHETLNFVLIALVIGHAGAAFKHHFFDKDDVLTRMLPKRKH</sequence>
<dbReference type="InterPro" id="IPR011577">
    <property type="entry name" value="Cyt_b561_bac/Ni-Hgenase"/>
</dbReference>
<dbReference type="eggNOG" id="COG3038">
    <property type="taxonomic scope" value="Bacteria"/>
</dbReference>
<evidence type="ECO:0000256" key="12">
    <source>
        <dbReference type="ARBA" id="ARBA00037975"/>
    </source>
</evidence>
<evidence type="ECO:0000256" key="3">
    <source>
        <dbReference type="ARBA" id="ARBA00022448"/>
    </source>
</evidence>
<evidence type="ECO:0000256" key="1">
    <source>
        <dbReference type="ARBA" id="ARBA00001970"/>
    </source>
</evidence>
<keyword evidence="9 13" id="KW-1133">Transmembrane helix</keyword>
<dbReference type="HOGENOM" id="CLU_095321_4_1_4"/>
<keyword evidence="7" id="KW-0479">Metal-binding</keyword>
<dbReference type="GO" id="GO:0022904">
    <property type="term" value="P:respiratory electron transport chain"/>
    <property type="evidence" value="ECO:0007669"/>
    <property type="project" value="InterPro"/>
</dbReference>
<feature type="transmembrane region" description="Helical" evidence="13">
    <location>
        <begin position="20"/>
        <end position="38"/>
    </location>
</feature>
<comment type="subcellular location">
    <subcellularLocation>
        <location evidence="2">Cell membrane</location>
        <topology evidence="2">Multi-pass membrane protein</topology>
    </subcellularLocation>
</comment>
<feature type="transmembrane region" description="Helical" evidence="13">
    <location>
        <begin position="149"/>
        <end position="166"/>
    </location>
</feature>
<organism evidence="15 16">
    <name type="scientific">Methylotenera versatilis (strain 301)</name>
    <dbReference type="NCBI Taxonomy" id="666681"/>
    <lineage>
        <taxon>Bacteria</taxon>
        <taxon>Pseudomonadati</taxon>
        <taxon>Pseudomonadota</taxon>
        <taxon>Betaproteobacteria</taxon>
        <taxon>Nitrosomonadales</taxon>
        <taxon>Methylophilaceae</taxon>
        <taxon>Methylotenera</taxon>
    </lineage>
</organism>
<evidence type="ECO:0000259" key="14">
    <source>
        <dbReference type="Pfam" id="PF01292"/>
    </source>
</evidence>
<dbReference type="InterPro" id="IPR052168">
    <property type="entry name" value="Cytochrome_b561_oxidase"/>
</dbReference>
<comment type="cofactor">
    <cofactor evidence="1">
        <name>heme b</name>
        <dbReference type="ChEBI" id="CHEBI:60344"/>
    </cofactor>
</comment>
<dbReference type="PANTHER" id="PTHR30529">
    <property type="entry name" value="CYTOCHROME B561"/>
    <property type="match status" value="1"/>
</dbReference>